<feature type="transmembrane region" description="Helical" evidence="1">
    <location>
        <begin position="509"/>
        <end position="531"/>
    </location>
</feature>
<dbReference type="RefSeq" id="XP_021757508.1">
    <property type="nucleotide sequence ID" value="XM_021901816.1"/>
</dbReference>
<evidence type="ECO:0000313" key="3">
    <source>
        <dbReference type="Proteomes" id="UP000596660"/>
    </source>
</evidence>
<dbReference type="EnsemblPlants" id="AUR62019997-RA">
    <property type="protein sequence ID" value="AUR62019997-RA:cds"/>
    <property type="gene ID" value="AUR62019997"/>
</dbReference>
<reference evidence="2" key="1">
    <citation type="journal article" date="2017" name="Nature">
        <title>The genome of Chenopodium quinoa.</title>
        <authorList>
            <person name="Jarvis D.E."/>
            <person name="Ho Y.S."/>
            <person name="Lightfoot D.J."/>
            <person name="Schmoeckel S.M."/>
            <person name="Li B."/>
            <person name="Borm T.J.A."/>
            <person name="Ohyanagi H."/>
            <person name="Mineta K."/>
            <person name="Michell C.T."/>
            <person name="Saber N."/>
            <person name="Kharbatia N.M."/>
            <person name="Rupper R.R."/>
            <person name="Sharp A.R."/>
            <person name="Dally N."/>
            <person name="Boughton B.A."/>
            <person name="Woo Y.H."/>
            <person name="Gao G."/>
            <person name="Schijlen E.G.W.M."/>
            <person name="Guo X."/>
            <person name="Momin A.A."/>
            <person name="Negrao S."/>
            <person name="Al-Babili S."/>
            <person name="Gehring C."/>
            <person name="Roessner U."/>
            <person name="Jung C."/>
            <person name="Murphy K."/>
            <person name="Arold S.T."/>
            <person name="Gojobori T."/>
            <person name="van der Linden C.G."/>
            <person name="van Loo E.N."/>
            <person name="Jellen E.N."/>
            <person name="Maughan P.J."/>
            <person name="Tester M."/>
        </authorList>
    </citation>
    <scope>NUCLEOTIDE SEQUENCE [LARGE SCALE GENOMIC DNA]</scope>
    <source>
        <strain evidence="2">cv. PI 614886</strain>
    </source>
</reference>
<dbReference type="KEGG" id="cqi:110722550"/>
<dbReference type="Proteomes" id="UP000596660">
    <property type="component" value="Unplaced"/>
</dbReference>
<keyword evidence="3" id="KW-1185">Reference proteome</keyword>
<dbReference type="PANTHER" id="PTHR31170:SF25">
    <property type="entry name" value="BNAA09G04570D PROTEIN"/>
    <property type="match status" value="1"/>
</dbReference>
<dbReference type="AlphaFoldDB" id="A0A803LWZ6"/>
<evidence type="ECO:0000313" key="2">
    <source>
        <dbReference type="EnsemblPlants" id="AUR62019997-RA:cds"/>
    </source>
</evidence>
<name>A0A803LWZ6_CHEQI</name>
<evidence type="ECO:0000256" key="1">
    <source>
        <dbReference type="SAM" id="Phobius"/>
    </source>
</evidence>
<keyword evidence="1" id="KW-0812">Transmembrane</keyword>
<dbReference type="OrthoDB" id="2356035at2759"/>
<dbReference type="OMA" id="SSHIEIM"/>
<dbReference type="InterPro" id="IPR004158">
    <property type="entry name" value="DUF247_pln"/>
</dbReference>
<proteinExistence type="predicted"/>
<organism evidence="2 3">
    <name type="scientific">Chenopodium quinoa</name>
    <name type="common">Quinoa</name>
    <dbReference type="NCBI Taxonomy" id="63459"/>
    <lineage>
        <taxon>Eukaryota</taxon>
        <taxon>Viridiplantae</taxon>
        <taxon>Streptophyta</taxon>
        <taxon>Embryophyta</taxon>
        <taxon>Tracheophyta</taxon>
        <taxon>Spermatophyta</taxon>
        <taxon>Magnoliopsida</taxon>
        <taxon>eudicotyledons</taxon>
        <taxon>Gunneridae</taxon>
        <taxon>Pentapetalae</taxon>
        <taxon>Caryophyllales</taxon>
        <taxon>Chenopodiaceae</taxon>
        <taxon>Chenopodioideae</taxon>
        <taxon>Atripliceae</taxon>
        <taxon>Chenopodium</taxon>
    </lineage>
</organism>
<gene>
    <name evidence="2" type="primary">LOC110722550</name>
</gene>
<dbReference type="GeneID" id="110722550"/>
<protein>
    <submittedName>
        <fullName evidence="2">Uncharacterized protein</fullName>
    </submittedName>
</protein>
<keyword evidence="1" id="KW-1133">Transmembrane helix</keyword>
<sequence>MSTNSSLSSKDSSSWVIQIRSFFKERELEEEEDDDIGNTTNVCVYNVPKSLRAFKPNAYSPHIIALGPYHHWREDLYVMERYKLLCSKRVQKDFMNNLKFEDLVKKLVKKEHQIRGCYNKYLDMDGETIAWMMAIDGLFLLEFLHVYVNKSNDLASSSRISFLLNSMGKKLAYISILNDILMLENQIPIFVLKKILRIQCSSSDLAGNLLPSVLMGACKELSPLAINENYPISEVIKCSHLLDLLYHLIIPRMEQGDEEEISEEAHLSKKPNDEELDFGEDKEVFTKTWAIASKLAAMKKFKDVLISAKPFKLLAKFPLKIISKLPIISALSPVLESLILGSGKNSGKREGGAAEAPCVEQIAIPSVTKLNDAGVQFCPTNGDISTIRFDKKLLKFYLPVVHVDGNTDVLMRNLVAYEASSTSGPLVLARYTELMNGIVDTAKDAGILRKSNIIISRLGSNAEVADLWNGMTKAIRLTKVPFIDTAVEDANAYYNNTLRRKFHKIMKRYVYNSWRILIVLATLLLLGLMVLQSFCSVYNCPRLLNLTDDAITPTPTN</sequence>
<reference evidence="2" key="2">
    <citation type="submission" date="2021-03" db="UniProtKB">
        <authorList>
            <consortium name="EnsemblPlants"/>
        </authorList>
    </citation>
    <scope>IDENTIFICATION</scope>
</reference>
<dbReference type="Gramene" id="AUR62019997-RA">
    <property type="protein sequence ID" value="AUR62019997-RA:cds"/>
    <property type="gene ID" value="AUR62019997"/>
</dbReference>
<keyword evidence="1" id="KW-0472">Membrane</keyword>
<dbReference type="PANTHER" id="PTHR31170">
    <property type="entry name" value="BNAC04G53230D PROTEIN"/>
    <property type="match status" value="1"/>
</dbReference>
<dbReference type="Pfam" id="PF03140">
    <property type="entry name" value="DUF247"/>
    <property type="match status" value="1"/>
</dbReference>
<accession>A0A803LWZ6</accession>